<dbReference type="AlphaFoldDB" id="A0AAJ2SBL4"/>
<evidence type="ECO:0000313" key="1">
    <source>
        <dbReference type="EMBL" id="MDX6033291.1"/>
    </source>
</evidence>
<organism evidence="1 2">
    <name type="scientific">Scandinavium lactucae</name>
    <dbReference type="NCBI Taxonomy" id="3095028"/>
    <lineage>
        <taxon>Bacteria</taxon>
        <taxon>Pseudomonadati</taxon>
        <taxon>Pseudomonadota</taxon>
        <taxon>Gammaproteobacteria</taxon>
        <taxon>Enterobacterales</taxon>
        <taxon>Enterobacteriaceae</taxon>
        <taxon>Scandinavium</taxon>
    </lineage>
</organism>
<evidence type="ECO:0000313" key="2">
    <source>
        <dbReference type="Proteomes" id="UP001282336"/>
    </source>
</evidence>
<proteinExistence type="predicted"/>
<accession>A0AAJ2SBL4</accession>
<dbReference type="EMBL" id="JAWXRC010000042">
    <property type="protein sequence ID" value="MDX6033291.1"/>
    <property type="molecule type" value="Genomic_DNA"/>
</dbReference>
<name>A0AAJ2SBL4_9ENTR</name>
<comment type="caution">
    <text evidence="1">The sequence shown here is derived from an EMBL/GenBank/DDBJ whole genome shotgun (WGS) entry which is preliminary data.</text>
</comment>
<dbReference type="RefSeq" id="WP_319629757.1">
    <property type="nucleotide sequence ID" value="NZ_JAWXRB010000045.1"/>
</dbReference>
<reference evidence="1" key="1">
    <citation type="submission" date="2023-11" db="EMBL/GenBank/DDBJ databases">
        <title>Scandinavium wanjuensis sp. nov., isolated from lettuce South Korea.</title>
        <authorList>
            <person name="Park J."/>
            <person name="Park S."/>
            <person name="Oh K.K."/>
            <person name="Cho G.S."/>
            <person name="Franz C.M.A.P."/>
        </authorList>
    </citation>
    <scope>NUCLEOTIDE SEQUENCE</scope>
    <source>
        <strain evidence="1">V105_12</strain>
    </source>
</reference>
<gene>
    <name evidence="1" type="ORF">SIL20_17470</name>
</gene>
<dbReference type="Proteomes" id="UP001282336">
    <property type="component" value="Unassembled WGS sequence"/>
</dbReference>
<sequence length="401" mass="45408">MLAKQDLNGAIFNTELNDFCRKYFIKGQVEPTQDEVLAFPYKYNEIKTSLFESLILHNKVNFKVEGENIPICFMLNELGLRGVEELIDEGALSFTLWSPMVMFLVDNQYGVDPLCAGRHNNGVYVDPEESIVSGLGFMRNGLRKGEIRAITRKLRDLYHAVPKGIENNCVRITMSALESGKLEQLGLSLQDKSKHELNEKEKKILINCASDLLGYKYLIQKRAQVSPTSNIQILLKDSIKKAKEFSKEELFSAIVQFENIPDIRTSFQNMGLPMDELMKLRKNKNCKKFRSWLSNLNGISNPLEAQRYYVDSIQSAKGFFDTWLGKSTKSVFMMILGASAGSYVDSNLGPIIGAAGMQFANPVTDYILDMADEYLISELTKGWTPKLFISELESLNFKYSV</sequence>
<protein>
    <submittedName>
        <fullName evidence="1">Uncharacterized protein</fullName>
    </submittedName>
</protein>